<dbReference type="SUPFAM" id="SSF64438">
    <property type="entry name" value="CNF1/YfiH-like putative cysteine hydrolases"/>
    <property type="match status" value="1"/>
</dbReference>
<sequence>MAVGYIRENLPSCWQEFNHINRYWDKTTGLPTAKILPGEYYVTSHNEVITTVLGSCISACVRDKTVNIGGMNHFMLPISNTNSDDFKNGSAERYGNFAMEKMINDILRNGGRRENLEIKVFGGGRVMHGMTDVGKRNIQFIQEYIQLEGLKLLSEDVGGIYPRKVMYMPRSGKVLIKKLYSKHNATIEQRDETYFTQITKDDVKGEIELFD</sequence>
<dbReference type="Gene3D" id="3.30.1330.200">
    <property type="match status" value="1"/>
</dbReference>
<accession>A0ABV2BT02</accession>
<evidence type="ECO:0000313" key="2">
    <source>
        <dbReference type="Proteomes" id="UP001548189"/>
    </source>
</evidence>
<protein>
    <submittedName>
        <fullName evidence="1">Chemoreceptor glutamine deamidase CheD</fullName>
        <ecNumber evidence="1">3.5.1.44</ecNumber>
    </submittedName>
</protein>
<dbReference type="InterPro" id="IPR011324">
    <property type="entry name" value="Cytotoxic_necrot_fac-like_cat"/>
</dbReference>
<dbReference type="InterPro" id="IPR038592">
    <property type="entry name" value="CheD-like_sf"/>
</dbReference>
<gene>
    <name evidence="1" type="primary">cheD</name>
    <name evidence="1" type="ORF">ABVT43_07955</name>
</gene>
<dbReference type="Pfam" id="PF03975">
    <property type="entry name" value="CheD"/>
    <property type="match status" value="1"/>
</dbReference>
<dbReference type="PANTHER" id="PTHR35147:SF2">
    <property type="entry name" value="CHEMORECEPTOR GLUTAMINE DEAMIDASE CHED-RELATED"/>
    <property type="match status" value="1"/>
</dbReference>
<comment type="caution">
    <text evidence="1">The sequence shown here is derived from an EMBL/GenBank/DDBJ whole genome shotgun (WGS) entry which is preliminary data.</text>
</comment>
<dbReference type="NCBIfam" id="NF010013">
    <property type="entry name" value="PRK13487.1"/>
    <property type="match status" value="1"/>
</dbReference>
<organism evidence="1 2">
    <name type="scientific">Aliikangiella maris</name>
    <dbReference type="NCBI Taxonomy" id="3162458"/>
    <lineage>
        <taxon>Bacteria</taxon>
        <taxon>Pseudomonadati</taxon>
        <taxon>Pseudomonadota</taxon>
        <taxon>Gammaproteobacteria</taxon>
        <taxon>Oceanospirillales</taxon>
        <taxon>Pleioneaceae</taxon>
        <taxon>Aliikangiella</taxon>
    </lineage>
</organism>
<proteinExistence type="inferred from homology"/>
<dbReference type="HAMAP" id="MF_01440">
    <property type="entry name" value="CheD"/>
    <property type="match status" value="1"/>
</dbReference>
<dbReference type="PANTHER" id="PTHR35147">
    <property type="entry name" value="CHEMORECEPTOR GLUTAMINE DEAMIDASE CHED-RELATED"/>
    <property type="match status" value="1"/>
</dbReference>
<dbReference type="EC" id="3.5.1.44" evidence="1"/>
<dbReference type="GO" id="GO:0050568">
    <property type="term" value="F:protein-glutamine glutaminase activity"/>
    <property type="evidence" value="ECO:0007669"/>
    <property type="project" value="UniProtKB-EC"/>
</dbReference>
<keyword evidence="1" id="KW-0378">Hydrolase</keyword>
<evidence type="ECO:0000313" key="1">
    <source>
        <dbReference type="EMBL" id="MET1255054.1"/>
    </source>
</evidence>
<dbReference type="CDD" id="cd16352">
    <property type="entry name" value="CheD"/>
    <property type="match status" value="1"/>
</dbReference>
<dbReference type="InterPro" id="IPR005659">
    <property type="entry name" value="Chemorcpt_Glu_NH3ase_CheD"/>
</dbReference>
<reference evidence="1 2" key="1">
    <citation type="submission" date="2024-06" db="EMBL/GenBank/DDBJ databases">
        <authorList>
            <person name="Li F."/>
        </authorList>
    </citation>
    <scope>NUCLEOTIDE SEQUENCE [LARGE SCALE GENOMIC DNA]</scope>
    <source>
        <strain evidence="1 2">GXAS 311</strain>
    </source>
</reference>
<dbReference type="EMBL" id="JBEVCJ010000007">
    <property type="protein sequence ID" value="MET1255054.1"/>
    <property type="molecule type" value="Genomic_DNA"/>
</dbReference>
<dbReference type="Proteomes" id="UP001548189">
    <property type="component" value="Unassembled WGS sequence"/>
</dbReference>
<keyword evidence="2" id="KW-1185">Reference proteome</keyword>
<name>A0ABV2BT02_9GAMM</name>